<dbReference type="InParanoid" id="A0A078A0F1"/>
<keyword evidence="3" id="KW-1185">Reference proteome</keyword>
<keyword evidence="1" id="KW-0732">Signal</keyword>
<evidence type="ECO:0000256" key="1">
    <source>
        <dbReference type="SAM" id="SignalP"/>
    </source>
</evidence>
<name>A0A078A0F1_STYLE</name>
<accession>A0A078A0F1</accession>
<dbReference type="EMBL" id="CCKQ01004525">
    <property type="protein sequence ID" value="CDW75681.1"/>
    <property type="molecule type" value="Genomic_DNA"/>
</dbReference>
<evidence type="ECO:0000313" key="2">
    <source>
        <dbReference type="EMBL" id="CDW75681.1"/>
    </source>
</evidence>
<dbReference type="Proteomes" id="UP000039865">
    <property type="component" value="Unassembled WGS sequence"/>
</dbReference>
<gene>
    <name evidence="2" type="primary">Contig14553.g15507</name>
    <name evidence="2" type="ORF">STYLEM_4674</name>
</gene>
<dbReference type="AlphaFoldDB" id="A0A078A0F1"/>
<proteinExistence type="predicted"/>
<evidence type="ECO:0000313" key="3">
    <source>
        <dbReference type="Proteomes" id="UP000039865"/>
    </source>
</evidence>
<feature type="chain" id="PRO_5001729100" evidence="1">
    <location>
        <begin position="24"/>
        <end position="137"/>
    </location>
</feature>
<protein>
    <submittedName>
        <fullName evidence="2">Uncharacterized protein</fullName>
    </submittedName>
</protein>
<sequence>MTKIINFALALLFLVQCIVELQAVAMTGIQARCISSLNAYQYCKKKGNKVGVSIEVESRGRSATCQCNWFEELKSEVKLSHMMAQTSSKNNNNGLLGALEKIAEDITPENNNGVIGNKLRSQSIQKKFSQKTFAKTD</sequence>
<feature type="signal peptide" evidence="1">
    <location>
        <begin position="1"/>
        <end position="23"/>
    </location>
</feature>
<reference evidence="2 3" key="1">
    <citation type="submission" date="2014-06" db="EMBL/GenBank/DDBJ databases">
        <authorList>
            <person name="Swart Estienne"/>
        </authorList>
    </citation>
    <scope>NUCLEOTIDE SEQUENCE [LARGE SCALE GENOMIC DNA]</scope>
    <source>
        <strain evidence="2 3">130c</strain>
    </source>
</reference>
<organism evidence="2 3">
    <name type="scientific">Stylonychia lemnae</name>
    <name type="common">Ciliate</name>
    <dbReference type="NCBI Taxonomy" id="5949"/>
    <lineage>
        <taxon>Eukaryota</taxon>
        <taxon>Sar</taxon>
        <taxon>Alveolata</taxon>
        <taxon>Ciliophora</taxon>
        <taxon>Intramacronucleata</taxon>
        <taxon>Spirotrichea</taxon>
        <taxon>Stichotrichia</taxon>
        <taxon>Sporadotrichida</taxon>
        <taxon>Oxytrichidae</taxon>
        <taxon>Stylonychinae</taxon>
        <taxon>Stylonychia</taxon>
    </lineage>
</organism>